<gene>
    <name evidence="1" type="ORF">H4Q31_06775</name>
</gene>
<dbReference type="EMBL" id="JACJVN010000026">
    <property type="protein sequence ID" value="MBB6677032.1"/>
    <property type="molecule type" value="Genomic_DNA"/>
</dbReference>
<evidence type="ECO:0000313" key="1">
    <source>
        <dbReference type="EMBL" id="MBB6677032.1"/>
    </source>
</evidence>
<comment type="caution">
    <text evidence="1">The sequence shown here is derived from an EMBL/GenBank/DDBJ whole genome shotgun (WGS) entry which is preliminary data.</text>
</comment>
<reference evidence="1 2" key="1">
    <citation type="submission" date="2020-08" db="EMBL/GenBank/DDBJ databases">
        <title>Cohnella phylogeny.</title>
        <authorList>
            <person name="Dunlap C."/>
        </authorList>
    </citation>
    <scope>NUCLEOTIDE SEQUENCE [LARGE SCALE GENOMIC DNA]</scope>
    <source>
        <strain evidence="1 2">DSM 103658</strain>
    </source>
</reference>
<dbReference type="Proteomes" id="UP000574133">
    <property type="component" value="Unassembled WGS sequence"/>
</dbReference>
<protein>
    <submittedName>
        <fullName evidence="1">Uncharacterized protein</fullName>
    </submittedName>
</protein>
<keyword evidence="2" id="KW-1185">Reference proteome</keyword>
<dbReference type="AlphaFoldDB" id="A0A841T7Y9"/>
<dbReference type="RefSeq" id="WP_185178321.1">
    <property type="nucleotide sequence ID" value="NZ_CBCSEP010000021.1"/>
</dbReference>
<proteinExistence type="predicted"/>
<sequence>MSKTNVLPDLISEEVQPIQKRAQTPDAIAERNCGEPVYHHFIFQGDTHLVTPTATAQEFFQDIDAPHKEYALISECRASGLLCPSRAISRAADPTGTAFH</sequence>
<name>A0A841T7Y9_9BACL</name>
<organism evidence="1 2">
    <name type="scientific">Cohnella lubricantis</name>
    <dbReference type="NCBI Taxonomy" id="2163172"/>
    <lineage>
        <taxon>Bacteria</taxon>
        <taxon>Bacillati</taxon>
        <taxon>Bacillota</taxon>
        <taxon>Bacilli</taxon>
        <taxon>Bacillales</taxon>
        <taxon>Paenibacillaceae</taxon>
        <taxon>Cohnella</taxon>
    </lineage>
</organism>
<evidence type="ECO:0000313" key="2">
    <source>
        <dbReference type="Proteomes" id="UP000574133"/>
    </source>
</evidence>
<accession>A0A841T7Y9</accession>